<proteinExistence type="inferred from homology"/>
<dbReference type="FunFam" id="3.30.420.80:FF:000005">
    <property type="entry name" value="39S ribosomal protein L18, mitochondrial"/>
    <property type="match status" value="1"/>
</dbReference>
<dbReference type="GO" id="GO:0003735">
    <property type="term" value="F:structural constituent of ribosome"/>
    <property type="evidence" value="ECO:0007669"/>
    <property type="project" value="InterPro"/>
</dbReference>
<dbReference type="GeneID" id="109580934"/>
<dbReference type="CDD" id="cd00432">
    <property type="entry name" value="Ribosomal_L18_L5e"/>
    <property type="match status" value="1"/>
</dbReference>
<comment type="subcellular location">
    <subcellularLocation>
        <location evidence="1">Mitochondrion</location>
    </subcellularLocation>
</comment>
<dbReference type="KEGG" id="aqu:109580934"/>
<keyword evidence="5" id="KW-0687">Ribonucleoprotein</keyword>
<dbReference type="GO" id="GO:1990904">
    <property type="term" value="C:ribonucleoprotein complex"/>
    <property type="evidence" value="ECO:0007669"/>
    <property type="project" value="UniProtKB-KW"/>
</dbReference>
<dbReference type="PANTHER" id="PTHR12899">
    <property type="entry name" value="39S RIBOSOMAL PROTEIN L18, MITOCHONDRIAL"/>
    <property type="match status" value="1"/>
</dbReference>
<dbReference type="GO" id="GO:0005840">
    <property type="term" value="C:ribosome"/>
    <property type="evidence" value="ECO:0007669"/>
    <property type="project" value="UniProtKB-KW"/>
</dbReference>
<dbReference type="PANTHER" id="PTHR12899:SF3">
    <property type="entry name" value="LARGE RIBOSOMAL SUBUNIT PROTEIN UL18M"/>
    <property type="match status" value="1"/>
</dbReference>
<comment type="similarity">
    <text evidence="2">Belongs to the universal ribosomal protein uL18 family.</text>
</comment>
<reference evidence="9" key="1">
    <citation type="journal article" date="2010" name="Nature">
        <title>The Amphimedon queenslandica genome and the evolution of animal complexity.</title>
        <authorList>
            <person name="Srivastava M."/>
            <person name="Simakov O."/>
            <person name="Chapman J."/>
            <person name="Fahey B."/>
            <person name="Gauthier M.E."/>
            <person name="Mitros T."/>
            <person name="Richards G.S."/>
            <person name="Conaco C."/>
            <person name="Dacre M."/>
            <person name="Hellsten U."/>
            <person name="Larroux C."/>
            <person name="Putnam N.H."/>
            <person name="Stanke M."/>
            <person name="Adamska M."/>
            <person name="Darling A."/>
            <person name="Degnan S.M."/>
            <person name="Oakley T.H."/>
            <person name="Plachetzki D.C."/>
            <person name="Zhai Y."/>
            <person name="Adamski M."/>
            <person name="Calcino A."/>
            <person name="Cummins S.F."/>
            <person name="Goodstein D.M."/>
            <person name="Harris C."/>
            <person name="Jackson D.J."/>
            <person name="Leys S.P."/>
            <person name="Shu S."/>
            <person name="Woodcroft B.J."/>
            <person name="Vervoort M."/>
            <person name="Kosik K.S."/>
            <person name="Manning G."/>
            <person name="Degnan B.M."/>
            <person name="Rokhsar D.S."/>
        </authorList>
    </citation>
    <scope>NUCLEOTIDE SEQUENCE [LARGE SCALE GENOMIC DNA]</scope>
</reference>
<dbReference type="InterPro" id="IPR057268">
    <property type="entry name" value="Ribosomal_L18"/>
</dbReference>
<dbReference type="EnsemblMetazoa" id="XM_019994539.1">
    <property type="protein sequence ID" value="XP_019850098.1"/>
    <property type="gene ID" value="LOC109580934"/>
</dbReference>
<dbReference type="InterPro" id="IPR005484">
    <property type="entry name" value="Ribosomal_uL18_bac/plant/anim"/>
</dbReference>
<sequence length="158" mass="18275">MAALLGGKFRVFSRWNAQLKLPGERHISSEIPVPGLPEQDKDNRLAVSGRYRNRNPRNFELLGMAKKPRGFVTSPNRVDYYHRLNIVISNRHISAYVNHNNGFKVLESSTREFSIAKHLYKTYDVAAAYNIGRVLADRCKDTGIYRLMWDNKRKNPKN</sequence>
<evidence type="ECO:0000313" key="9">
    <source>
        <dbReference type="Proteomes" id="UP000007879"/>
    </source>
</evidence>
<dbReference type="AlphaFoldDB" id="A0AAN0J060"/>
<dbReference type="GO" id="GO:0006412">
    <property type="term" value="P:translation"/>
    <property type="evidence" value="ECO:0007669"/>
    <property type="project" value="InterPro"/>
</dbReference>
<keyword evidence="3" id="KW-0689">Ribosomal protein</keyword>
<protein>
    <recommendedName>
        <fullName evidence="6">Large ribosomal subunit protein uL18m</fullName>
    </recommendedName>
    <alternativeName>
        <fullName evidence="7">39S ribosomal protein L18, mitochondrial</fullName>
    </alternativeName>
</protein>
<evidence type="ECO:0000256" key="5">
    <source>
        <dbReference type="ARBA" id="ARBA00023274"/>
    </source>
</evidence>
<accession>A0AAN0J060</accession>
<name>A0AAN0J060_AMPQE</name>
<evidence type="ECO:0000256" key="6">
    <source>
        <dbReference type="ARBA" id="ARBA00069051"/>
    </source>
</evidence>
<evidence type="ECO:0000256" key="1">
    <source>
        <dbReference type="ARBA" id="ARBA00004173"/>
    </source>
</evidence>
<dbReference type="Gene3D" id="3.30.420.80">
    <property type="entry name" value="Ribosomal protein S11"/>
    <property type="match status" value="1"/>
</dbReference>
<dbReference type="GO" id="GO:0008097">
    <property type="term" value="F:5S rRNA binding"/>
    <property type="evidence" value="ECO:0007669"/>
    <property type="project" value="TreeGrafter"/>
</dbReference>
<keyword evidence="9" id="KW-1185">Reference proteome</keyword>
<dbReference type="RefSeq" id="XP_019850098.1">
    <property type="nucleotide sequence ID" value="XM_019994539.1"/>
</dbReference>
<evidence type="ECO:0000313" key="8">
    <source>
        <dbReference type="EnsemblMetazoa" id="XP_019850098.1"/>
    </source>
</evidence>
<keyword evidence="4" id="KW-0496">Mitochondrion</keyword>
<evidence type="ECO:0000256" key="3">
    <source>
        <dbReference type="ARBA" id="ARBA00022980"/>
    </source>
</evidence>
<dbReference type="InterPro" id="IPR036967">
    <property type="entry name" value="Ribosomal_uS11_sf"/>
</dbReference>
<evidence type="ECO:0000256" key="7">
    <source>
        <dbReference type="ARBA" id="ARBA00082661"/>
    </source>
</evidence>
<dbReference type="SUPFAM" id="SSF53137">
    <property type="entry name" value="Translational machinery components"/>
    <property type="match status" value="1"/>
</dbReference>
<reference evidence="8" key="2">
    <citation type="submission" date="2024-06" db="UniProtKB">
        <authorList>
            <consortium name="EnsemblMetazoa"/>
        </authorList>
    </citation>
    <scope>IDENTIFICATION</scope>
</reference>
<evidence type="ECO:0000256" key="2">
    <source>
        <dbReference type="ARBA" id="ARBA00007116"/>
    </source>
</evidence>
<organism evidence="8 9">
    <name type="scientific">Amphimedon queenslandica</name>
    <name type="common">Sponge</name>
    <dbReference type="NCBI Taxonomy" id="400682"/>
    <lineage>
        <taxon>Eukaryota</taxon>
        <taxon>Metazoa</taxon>
        <taxon>Porifera</taxon>
        <taxon>Demospongiae</taxon>
        <taxon>Heteroscleromorpha</taxon>
        <taxon>Haplosclerida</taxon>
        <taxon>Niphatidae</taxon>
        <taxon>Amphimedon</taxon>
    </lineage>
</organism>
<dbReference type="GO" id="GO:0005743">
    <property type="term" value="C:mitochondrial inner membrane"/>
    <property type="evidence" value="ECO:0007669"/>
    <property type="project" value="UniProtKB-ARBA"/>
</dbReference>
<evidence type="ECO:0000256" key="4">
    <source>
        <dbReference type="ARBA" id="ARBA00023128"/>
    </source>
</evidence>
<dbReference type="Proteomes" id="UP000007879">
    <property type="component" value="Unassembled WGS sequence"/>
</dbReference>